<gene>
    <name evidence="1" type="ORF">EcP1_gp36</name>
</gene>
<proteinExistence type="predicted"/>
<name>E9NIG1_9CAUD</name>
<dbReference type="EMBL" id="HQ641380">
    <property type="protein sequence ID" value="ADU79187.1"/>
    <property type="molecule type" value="Genomic_DNA"/>
</dbReference>
<dbReference type="RefSeq" id="YP_007003159.1">
    <property type="nucleotide sequence ID" value="NC_019485.1"/>
</dbReference>
<evidence type="ECO:0000313" key="1">
    <source>
        <dbReference type="EMBL" id="ADU79187.1"/>
    </source>
</evidence>
<accession>E9NIG1</accession>
<organism evidence="1 2">
    <name type="scientific">Enterobacter phage EcP1</name>
    <dbReference type="NCBI Taxonomy" id="942016"/>
    <lineage>
        <taxon>Viruses</taxon>
        <taxon>Duplodnaviria</taxon>
        <taxon>Heunggongvirae</taxon>
        <taxon>Uroviricota</taxon>
        <taxon>Caudoviricetes</taxon>
        <taxon>Schitoviridae</taxon>
        <taxon>Eceepunavirus</taxon>
        <taxon>Eceepunavirus EcP1</taxon>
    </lineage>
</organism>
<protein>
    <submittedName>
        <fullName evidence="1">Uncharacterized protein</fullName>
    </submittedName>
</protein>
<dbReference type="Proteomes" id="UP000007263">
    <property type="component" value="Segment"/>
</dbReference>
<sequence length="67" mass="8023">MLTNREKEIIDKLLSEYTEAYENIYRSLVPKGWDRPNYDYRKQIKLSDAVAKARNNLNNYLNAIKEK</sequence>
<reference evidence="1 2" key="1">
    <citation type="submission" date="2010-11" db="EMBL/GenBank/DDBJ databases">
        <title>Complete nucleotide sequence of the bacteriophage EcP1, a new member of the N4-like viruses.</title>
        <authorList>
            <person name="Zhu J."/>
            <person name="Rao X."/>
            <person name="Tan Y."/>
            <person name="Hu Z."/>
            <person name="Xiong K."/>
            <person name="Chen Z."/>
            <person name="Li S."/>
            <person name="Yang J."/>
            <person name="Jin X."/>
            <person name="Chen Y."/>
            <person name="Hu F."/>
        </authorList>
    </citation>
    <scope>NUCLEOTIDE SEQUENCE [LARGE SCALE GENOMIC DNA]</scope>
</reference>
<dbReference type="GeneID" id="14006815"/>
<keyword evidence="2" id="KW-1185">Reference proteome</keyword>
<dbReference type="KEGG" id="vg:14006815"/>
<evidence type="ECO:0000313" key="2">
    <source>
        <dbReference type="Proteomes" id="UP000007263"/>
    </source>
</evidence>